<comment type="similarity">
    <text evidence="1">Belongs to the membrane fusion protein (MFP) (TC 8.A.1) family.</text>
</comment>
<dbReference type="GO" id="GO:0016020">
    <property type="term" value="C:membrane"/>
    <property type="evidence" value="ECO:0007669"/>
    <property type="project" value="InterPro"/>
</dbReference>
<evidence type="ECO:0000313" key="9">
    <source>
        <dbReference type="Proteomes" id="UP000027219"/>
    </source>
</evidence>
<dbReference type="STRING" id="212667.VFDL14_21545"/>
<feature type="domain" description="p-hydroxybenzoic acid efflux pump subunit AaeA-like beta-barrel" evidence="7">
    <location>
        <begin position="187"/>
        <end position="284"/>
    </location>
</feature>
<dbReference type="AlphaFoldDB" id="A0A066UNJ4"/>
<dbReference type="InterPro" id="IPR058634">
    <property type="entry name" value="AaeA-lik-b-barrel"/>
</dbReference>
<sequence length="288" mass="32020">MLKRNIMTLLFVLGAAVVSYQYYSTYTQSPWTRDGQVQSYVISITPRVTGQVTSVHVHDNADVKQGDLLFEIDDSLYKVAYDKAIAEEQQAKASLERALNEEQRAVSLESRSPGSVPVLTINNLDNAIEAAQANLELAQATVKEALLNLEYTKVYAPEDGYITNLNLRVGSHVVANSPVVALIDKNSFWIEAYFKETDLKGVNVDNEAQIVLMTHDDIVIEGTVQSIGFGIAKQDGSTGVDLLPNVNPNFQWIRLAQRIPVKIQLDDMPEYIQLRVGMTASVKIYKQN</sequence>
<gene>
    <name evidence="8" type="ORF">VFDL14_21545</name>
</gene>
<dbReference type="PANTHER" id="PTHR30367">
    <property type="entry name" value="P-HYDROXYBENZOIC ACID EFFLUX PUMP SUBUNIT AAEA-RELATED"/>
    <property type="match status" value="1"/>
</dbReference>
<evidence type="ECO:0000256" key="5">
    <source>
        <dbReference type="SAM" id="Coils"/>
    </source>
</evidence>
<dbReference type="SUPFAM" id="SSF111369">
    <property type="entry name" value="HlyD-like secretion proteins"/>
    <property type="match status" value="1"/>
</dbReference>
<dbReference type="Gene3D" id="2.40.50.100">
    <property type="match status" value="1"/>
</dbReference>
<evidence type="ECO:0000256" key="4">
    <source>
        <dbReference type="ARBA" id="ARBA00023136"/>
    </source>
</evidence>
<name>A0A066UNJ4_9VIBR</name>
<evidence type="ECO:0000256" key="1">
    <source>
        <dbReference type="ARBA" id="ARBA00009477"/>
    </source>
</evidence>
<comment type="caution">
    <text evidence="8">The sequence shown here is derived from an EMBL/GenBank/DDBJ whole genome shotgun (WGS) entry which is preliminary data.</text>
</comment>
<dbReference type="Gene3D" id="2.40.30.170">
    <property type="match status" value="1"/>
</dbReference>
<proteinExistence type="inferred from homology"/>
<dbReference type="RefSeq" id="WP_032552829.1">
    <property type="nucleotide sequence ID" value="NZ_JBEEAX010000004.1"/>
</dbReference>
<dbReference type="PANTHER" id="PTHR30367:SF1">
    <property type="entry name" value="MULTIDRUG RESISTANCE PROTEIN MDTN"/>
    <property type="match status" value="1"/>
</dbReference>
<keyword evidence="4" id="KW-0472">Membrane</keyword>
<dbReference type="GO" id="GO:0022857">
    <property type="term" value="F:transmembrane transporter activity"/>
    <property type="evidence" value="ECO:0007669"/>
    <property type="project" value="InterPro"/>
</dbReference>
<dbReference type="Pfam" id="PF25917">
    <property type="entry name" value="BSH_RND"/>
    <property type="match status" value="1"/>
</dbReference>
<dbReference type="Proteomes" id="UP000027219">
    <property type="component" value="Unassembled WGS sequence"/>
</dbReference>
<keyword evidence="2" id="KW-0812">Transmembrane</keyword>
<evidence type="ECO:0000259" key="7">
    <source>
        <dbReference type="Pfam" id="PF25963"/>
    </source>
</evidence>
<keyword evidence="9" id="KW-1185">Reference proteome</keyword>
<dbReference type="InterPro" id="IPR050393">
    <property type="entry name" value="MFP_Efflux_Pump"/>
</dbReference>
<feature type="domain" description="Multidrug resistance protein MdtA-like barrel-sandwich hybrid" evidence="6">
    <location>
        <begin position="42"/>
        <end position="181"/>
    </location>
</feature>
<dbReference type="InterPro" id="IPR058625">
    <property type="entry name" value="MdtA-like_BSH"/>
</dbReference>
<dbReference type="Pfam" id="PF25963">
    <property type="entry name" value="Beta-barrel_AAEA"/>
    <property type="match status" value="1"/>
</dbReference>
<accession>A0A066UNJ4</accession>
<dbReference type="InterPro" id="IPR006143">
    <property type="entry name" value="RND_pump_MFP"/>
</dbReference>
<organism evidence="8 9">
    <name type="scientific">Vibrio fortis</name>
    <dbReference type="NCBI Taxonomy" id="212667"/>
    <lineage>
        <taxon>Bacteria</taxon>
        <taxon>Pseudomonadati</taxon>
        <taxon>Pseudomonadota</taxon>
        <taxon>Gammaproteobacteria</taxon>
        <taxon>Vibrionales</taxon>
        <taxon>Vibrionaceae</taxon>
        <taxon>Vibrio</taxon>
    </lineage>
</organism>
<protein>
    <submittedName>
        <fullName evidence="8">Hemolysin D</fullName>
    </submittedName>
</protein>
<dbReference type="OrthoDB" id="9811754at2"/>
<evidence type="ECO:0000313" key="8">
    <source>
        <dbReference type="EMBL" id="KDN27467.1"/>
    </source>
</evidence>
<evidence type="ECO:0000259" key="6">
    <source>
        <dbReference type="Pfam" id="PF25917"/>
    </source>
</evidence>
<evidence type="ECO:0000256" key="3">
    <source>
        <dbReference type="ARBA" id="ARBA00022989"/>
    </source>
</evidence>
<feature type="coiled-coil region" evidence="5">
    <location>
        <begin position="81"/>
        <end position="148"/>
    </location>
</feature>
<reference evidence="8 9" key="1">
    <citation type="submission" date="2014-02" db="EMBL/GenBank/DDBJ databases">
        <title>Vibrio fortis Dalian14 Genome Sequencing.</title>
        <authorList>
            <person name="Wang Y."/>
            <person name="Song L."/>
            <person name="Liu G."/>
            <person name="Ding J."/>
        </authorList>
    </citation>
    <scope>NUCLEOTIDE SEQUENCE [LARGE SCALE GENOMIC DNA]</scope>
    <source>
        <strain evidence="8 9">Dalian14</strain>
    </source>
</reference>
<evidence type="ECO:0000256" key="2">
    <source>
        <dbReference type="ARBA" id="ARBA00022692"/>
    </source>
</evidence>
<dbReference type="NCBIfam" id="TIGR01730">
    <property type="entry name" value="RND_mfp"/>
    <property type="match status" value="1"/>
</dbReference>
<keyword evidence="5" id="KW-0175">Coiled coil</keyword>
<dbReference type="EMBL" id="JFFR01000027">
    <property type="protein sequence ID" value="KDN27467.1"/>
    <property type="molecule type" value="Genomic_DNA"/>
</dbReference>
<keyword evidence="3" id="KW-1133">Transmembrane helix</keyword>